<dbReference type="PANTHER" id="PTHR33531">
    <property type="entry name" value="RUBRERYTHRIN SUBFAMILY"/>
    <property type="match status" value="1"/>
</dbReference>
<dbReference type="CDD" id="cd01045">
    <property type="entry name" value="Ferritin_like_AB"/>
    <property type="match status" value="1"/>
</dbReference>
<dbReference type="InterPro" id="IPR009078">
    <property type="entry name" value="Ferritin-like_SF"/>
</dbReference>
<dbReference type="Pfam" id="PF02915">
    <property type="entry name" value="Rubrerythrin"/>
    <property type="match status" value="1"/>
</dbReference>
<evidence type="ECO:0000313" key="3">
    <source>
        <dbReference type="Proteomes" id="UP000007073"/>
    </source>
</evidence>
<dbReference type="EMBL" id="CP000148">
    <property type="protein sequence ID" value="ABB33451.1"/>
    <property type="molecule type" value="Genomic_DNA"/>
</dbReference>
<dbReference type="SUPFAM" id="SSF47240">
    <property type="entry name" value="Ferritin-like"/>
    <property type="match status" value="1"/>
</dbReference>
<dbReference type="GO" id="GO:0016491">
    <property type="term" value="F:oxidoreductase activity"/>
    <property type="evidence" value="ECO:0007669"/>
    <property type="project" value="InterPro"/>
</dbReference>
<reference evidence="2 3" key="1">
    <citation type="submission" date="2005-10" db="EMBL/GenBank/DDBJ databases">
        <title>Complete sequence of Geobacter metallireducens GS-15.</title>
        <authorList>
            <consortium name="US DOE Joint Genome Institute"/>
            <person name="Copeland A."/>
            <person name="Lucas S."/>
            <person name="Lapidus A."/>
            <person name="Barry K."/>
            <person name="Detter J.C."/>
            <person name="Glavina T."/>
            <person name="Hammon N."/>
            <person name="Israni S."/>
            <person name="Pitluck S."/>
            <person name="Di Bartolo G."/>
            <person name="Chain P."/>
            <person name="Schmutz J."/>
            <person name="Larimer F."/>
            <person name="Land M."/>
            <person name="Kyrpides N."/>
            <person name="Ivanova N."/>
            <person name="Richardson P."/>
        </authorList>
    </citation>
    <scope>NUCLEOTIDE SEQUENCE [LARGE SCALE GENOMIC DNA]</scope>
    <source>
        <strain evidence="3">ATCC 53774 / DSM 7210 / GS-15</strain>
    </source>
</reference>
<dbReference type="GO" id="GO:0046872">
    <property type="term" value="F:metal ion binding"/>
    <property type="evidence" value="ECO:0007669"/>
    <property type="project" value="InterPro"/>
</dbReference>
<evidence type="ECO:0000259" key="1">
    <source>
        <dbReference type="Pfam" id="PF02915"/>
    </source>
</evidence>
<name>Q39QM3_GEOMG</name>
<keyword evidence="3" id="KW-1185">Reference proteome</keyword>
<dbReference type="InterPro" id="IPR003251">
    <property type="entry name" value="Rr_diiron-bd_dom"/>
</dbReference>
<dbReference type="AlphaFoldDB" id="Q39QM3"/>
<feature type="domain" description="Rubrerythrin diiron-binding" evidence="1">
    <location>
        <begin position="9"/>
        <end position="145"/>
    </location>
</feature>
<dbReference type="RefSeq" id="WP_004512677.1">
    <property type="nucleotide sequence ID" value="NC_007517.1"/>
</dbReference>
<dbReference type="eggNOG" id="COG1633">
    <property type="taxonomic scope" value="Bacteria"/>
</dbReference>
<reference evidence="2 3" key="2">
    <citation type="journal article" date="2009" name="BMC Microbiol.">
        <title>The genome sequence of Geobacter metallireducens: features of metabolism, physiology and regulation common and dissimilar to Geobacter sulfurreducens.</title>
        <authorList>
            <person name="Aklujkar M."/>
            <person name="Krushkal J."/>
            <person name="DiBartolo G."/>
            <person name="Lapidus A."/>
            <person name="Land M.L."/>
            <person name="Lovley D.R."/>
        </authorList>
    </citation>
    <scope>NUCLEOTIDE SEQUENCE [LARGE SCALE GENOMIC DNA]</scope>
    <source>
        <strain evidence="3">ATCC 53774 / DSM 7210 / GS-15</strain>
    </source>
</reference>
<organism evidence="2 3">
    <name type="scientific">Geobacter metallireducens (strain ATCC 53774 / DSM 7210 / GS-15)</name>
    <dbReference type="NCBI Taxonomy" id="269799"/>
    <lineage>
        <taxon>Bacteria</taxon>
        <taxon>Pseudomonadati</taxon>
        <taxon>Thermodesulfobacteriota</taxon>
        <taxon>Desulfuromonadia</taxon>
        <taxon>Geobacterales</taxon>
        <taxon>Geobacteraceae</taxon>
        <taxon>Geobacter</taxon>
    </lineage>
</organism>
<evidence type="ECO:0000313" key="2">
    <source>
        <dbReference type="EMBL" id="ABB33451.1"/>
    </source>
</evidence>
<dbReference type="KEGG" id="gme:Gmet_3238"/>
<sequence>MTREYSVQEALKLAIKGEKDSMDFYRKAALVTRNERAQKVFDLLANEEVGHLKAFFDHYKGGEFGSVADYMAQPPDTKNPTYVALMKAVNEETPEQQALELALREEKSCIDQYTVLARDLIDPLVRSIFEQVIKETEKHLAMIEEEYRHVMTMVHESDQDIYVRE</sequence>
<dbReference type="Gene3D" id="1.20.1260.10">
    <property type="match status" value="1"/>
</dbReference>
<proteinExistence type="predicted"/>
<dbReference type="STRING" id="269799.Gmet_3238"/>
<dbReference type="InterPro" id="IPR012347">
    <property type="entry name" value="Ferritin-like"/>
</dbReference>
<dbReference type="Proteomes" id="UP000007073">
    <property type="component" value="Chromosome"/>
</dbReference>
<gene>
    <name evidence="2" type="ordered locus">Gmet_3238</name>
</gene>
<accession>Q39QM3</accession>
<protein>
    <submittedName>
        <fullName evidence="2">Ferritin-like domain protein</fullName>
    </submittedName>
</protein>
<dbReference type="HOGENOM" id="CLU_1592999_0_0_7"/>
<dbReference type="PANTHER" id="PTHR33531:SF7">
    <property type="entry name" value="HYPOTHETICAL MEMBRANE PROTEIN, CONSERVED"/>
    <property type="match status" value="1"/>
</dbReference>